<comment type="similarity">
    <text evidence="1">Belongs to the RelB/DinJ antitoxin family.</text>
</comment>
<dbReference type="GO" id="GO:0006355">
    <property type="term" value="P:regulation of DNA-templated transcription"/>
    <property type="evidence" value="ECO:0007669"/>
    <property type="project" value="InterPro"/>
</dbReference>
<sequence length="90" mass="10144">MATTNLNIRTDKEIKEAAEKIYSSLGLNMTTAINMFLRASIRESGIPFDLKLDIPSDETIKAIEEGRMIAKDKNVTAYYSMDDLRKALEV</sequence>
<dbReference type="InterPro" id="IPR007337">
    <property type="entry name" value="RelB/DinJ"/>
</dbReference>
<dbReference type="Proteomes" id="UP000029579">
    <property type="component" value="Unassembled WGS sequence"/>
</dbReference>
<dbReference type="eggNOG" id="COG3077">
    <property type="taxonomic scope" value="Bacteria"/>
</dbReference>
<dbReference type="AlphaFoldDB" id="A0A095X418"/>
<dbReference type="GO" id="GO:0044010">
    <property type="term" value="P:single-species biofilm formation"/>
    <property type="evidence" value="ECO:0007669"/>
    <property type="project" value="InterPro"/>
</dbReference>
<dbReference type="PIRSF" id="PIRSF003108">
    <property type="entry name" value="DinJ"/>
    <property type="match status" value="1"/>
</dbReference>
<dbReference type="PANTHER" id="PTHR38781:SF1">
    <property type="entry name" value="ANTITOXIN DINJ-RELATED"/>
    <property type="match status" value="1"/>
</dbReference>
<dbReference type="NCBIfam" id="TIGR02384">
    <property type="entry name" value="RelB_DinJ"/>
    <property type="match status" value="1"/>
</dbReference>
<dbReference type="GO" id="GO:0006351">
    <property type="term" value="P:DNA-templated transcription"/>
    <property type="evidence" value="ECO:0007669"/>
    <property type="project" value="TreeGrafter"/>
</dbReference>
<evidence type="ECO:0000313" key="3">
    <source>
        <dbReference type="EMBL" id="KGF04593.1"/>
    </source>
</evidence>
<dbReference type="RefSeq" id="WP_004828482.1">
    <property type="nucleotide sequence ID" value="NZ_JRMW01000027.1"/>
</dbReference>
<dbReference type="InterPro" id="IPR013321">
    <property type="entry name" value="Arc_rbn_hlx_hlx"/>
</dbReference>
<protein>
    <submittedName>
        <fullName evidence="3">Damage-inducible protein J</fullName>
    </submittedName>
</protein>
<dbReference type="GO" id="GO:0015643">
    <property type="term" value="F:toxic substance binding"/>
    <property type="evidence" value="ECO:0007669"/>
    <property type="project" value="InterPro"/>
</dbReference>
<dbReference type="Pfam" id="PF04221">
    <property type="entry name" value="RelB"/>
    <property type="match status" value="1"/>
</dbReference>
<keyword evidence="2" id="KW-1277">Toxin-antitoxin system</keyword>
<evidence type="ECO:0000256" key="1">
    <source>
        <dbReference type="ARBA" id="ARBA00010562"/>
    </source>
</evidence>
<dbReference type="OrthoDB" id="9804867at2"/>
<accession>A0A095X418</accession>
<proteinExistence type="inferred from homology"/>
<dbReference type="Gene3D" id="1.10.1220.10">
    <property type="entry name" value="Met repressor-like"/>
    <property type="match status" value="1"/>
</dbReference>
<reference evidence="3 4" key="1">
    <citation type="submission" date="2014-07" db="EMBL/GenBank/DDBJ databases">
        <authorList>
            <person name="McCorrison J."/>
            <person name="Sanka R."/>
            <person name="Torralba M."/>
            <person name="Gillis M."/>
            <person name="Haft D.H."/>
            <person name="Methe B."/>
            <person name="Sutton G."/>
            <person name="Nelson K.E."/>
        </authorList>
    </citation>
    <scope>NUCLEOTIDE SEQUENCE [LARGE SCALE GENOMIC DNA]</scope>
    <source>
        <strain evidence="3 4">S7-1-13</strain>
    </source>
</reference>
<evidence type="ECO:0000256" key="2">
    <source>
        <dbReference type="ARBA" id="ARBA00022649"/>
    </source>
</evidence>
<name>A0A095X418_9FIRM</name>
<dbReference type="EMBL" id="JRMW01000027">
    <property type="protein sequence ID" value="KGF04593.1"/>
    <property type="molecule type" value="Genomic_DNA"/>
</dbReference>
<organism evidence="3 4">
    <name type="scientific">Anaerococcus lactolyticus S7-1-13</name>
    <dbReference type="NCBI Taxonomy" id="1284686"/>
    <lineage>
        <taxon>Bacteria</taxon>
        <taxon>Bacillati</taxon>
        <taxon>Bacillota</taxon>
        <taxon>Tissierellia</taxon>
        <taxon>Tissierellales</taxon>
        <taxon>Peptoniphilaceae</taxon>
        <taxon>Anaerococcus</taxon>
    </lineage>
</organism>
<dbReference type="PANTHER" id="PTHR38781">
    <property type="entry name" value="ANTITOXIN DINJ-RELATED"/>
    <property type="match status" value="1"/>
</dbReference>
<dbReference type="GO" id="GO:0000987">
    <property type="term" value="F:cis-regulatory region sequence-specific DNA binding"/>
    <property type="evidence" value="ECO:0007669"/>
    <property type="project" value="InterPro"/>
</dbReference>
<evidence type="ECO:0000313" key="4">
    <source>
        <dbReference type="Proteomes" id="UP000029579"/>
    </source>
</evidence>
<comment type="caution">
    <text evidence="3">The sequence shown here is derived from an EMBL/GenBank/DDBJ whole genome shotgun (WGS) entry which is preliminary data.</text>
</comment>
<gene>
    <name evidence="3" type="ORF">HMPREF1630_03380</name>
</gene>
<dbReference type="InterPro" id="IPR026262">
    <property type="entry name" value="DinJ"/>
</dbReference>